<comment type="caution">
    <text evidence="1">The sequence shown here is derived from an EMBL/GenBank/DDBJ whole genome shotgun (WGS) entry which is preliminary data.</text>
</comment>
<dbReference type="Proteomes" id="UP000297703">
    <property type="component" value="Unassembled WGS sequence"/>
</dbReference>
<keyword evidence="2" id="KW-1185">Reference proteome</keyword>
<evidence type="ECO:0000313" key="1">
    <source>
        <dbReference type="EMBL" id="TFJ98865.1"/>
    </source>
</evidence>
<proteinExistence type="predicted"/>
<name>A0A4D9DMP8_9SAUR</name>
<dbReference type="AlphaFoldDB" id="A0A4D9DMP8"/>
<dbReference type="EMBL" id="QXTE01000363">
    <property type="protein sequence ID" value="TFJ98865.1"/>
    <property type="molecule type" value="Genomic_DNA"/>
</dbReference>
<evidence type="ECO:0000313" key="2">
    <source>
        <dbReference type="Proteomes" id="UP000297703"/>
    </source>
</evidence>
<organism evidence="1 2">
    <name type="scientific">Platysternon megacephalum</name>
    <name type="common">big-headed turtle</name>
    <dbReference type="NCBI Taxonomy" id="55544"/>
    <lineage>
        <taxon>Eukaryota</taxon>
        <taxon>Metazoa</taxon>
        <taxon>Chordata</taxon>
        <taxon>Craniata</taxon>
        <taxon>Vertebrata</taxon>
        <taxon>Euteleostomi</taxon>
        <taxon>Archelosauria</taxon>
        <taxon>Testudinata</taxon>
        <taxon>Testudines</taxon>
        <taxon>Cryptodira</taxon>
        <taxon>Durocryptodira</taxon>
        <taxon>Testudinoidea</taxon>
        <taxon>Platysternidae</taxon>
        <taxon>Platysternon</taxon>
    </lineage>
</organism>
<reference evidence="1 2" key="2">
    <citation type="submission" date="2019-04" db="EMBL/GenBank/DDBJ databases">
        <title>The genome sequence of big-headed turtle.</title>
        <authorList>
            <person name="Gong S."/>
        </authorList>
    </citation>
    <scope>NUCLEOTIDE SEQUENCE [LARGE SCALE GENOMIC DNA]</scope>
    <source>
        <strain evidence="1">DO16091913</strain>
        <tissue evidence="1">Muscle</tissue>
    </source>
</reference>
<reference evidence="1 2" key="1">
    <citation type="submission" date="2019-04" db="EMBL/GenBank/DDBJ databases">
        <title>Draft genome of the big-headed turtle Platysternon megacephalum.</title>
        <authorList>
            <person name="Gong S."/>
        </authorList>
    </citation>
    <scope>NUCLEOTIDE SEQUENCE [LARGE SCALE GENOMIC DNA]</scope>
    <source>
        <strain evidence="1">DO16091913</strain>
        <tissue evidence="1">Muscle</tissue>
    </source>
</reference>
<gene>
    <name evidence="1" type="ORF">DR999_PMT19157</name>
</gene>
<protein>
    <submittedName>
        <fullName evidence="1">Myosin-6</fullName>
    </submittedName>
</protein>
<sequence>MESGAAQLGGLSQRASDLRVFEQGQGVSELVQQAVAGSVGQGASGLMGQDQELAQQAAMEFVGQDPGAPGLVGQDQGEWEFVSLGQGSLGHSMPRLVVTAEAGQSPGRTEVIDKRESEARGLGKREMVGVGVTGLGRRSCEVMGLGGYRMMGLAGLMIQRSRVPGLAGWGQKVLGLEVEGYAVTGRRQRVSGLVDLVTVPRVSGLKDTDYRNTELAGQDQGVIVAGPGMVGQNPDVTGLAGWIQVSRGLEAKVGLGKEIVEASGMVGKVVTGLAGRDRGLNGLKVVGNRVAELSGQSPEVLELEGAVRWEHGVAGTAGYEGLEREGQGRVLGVTEVVGLRMAGLALEGCRVRELVGQGQALAELVVAGHGVQGLAGQGHGLAGERPGVTESVGWGLAMEGYRARRLAVRGQGVTGLEVVGHGLTELSGHDRGVPGHSITKWGMGAPELAKTGHRRRGWAQQDQGMTELVVVGQRVTSLMGWGSGAVGLAGTGQGMR</sequence>
<accession>A0A4D9DMP8</accession>